<dbReference type="InterPro" id="IPR041201">
    <property type="entry name" value="PTPRJ_TM"/>
</dbReference>
<keyword evidence="10" id="KW-0325">Glycoprotein</keyword>
<dbReference type="FunFam" id="3.90.190.10:FF:000009">
    <property type="entry name" value="Receptor-type tyrosine-protein phosphatase beta"/>
    <property type="match status" value="1"/>
</dbReference>
<keyword evidence="6" id="KW-0378">Hydrolase</keyword>
<accession>A0A9D4HST6</accession>
<keyword evidence="3 12" id="KW-0812">Transmembrane</keyword>
<dbReference type="InterPro" id="IPR000387">
    <property type="entry name" value="Tyr_Pase_dom"/>
</dbReference>
<dbReference type="Gene3D" id="2.60.40.10">
    <property type="entry name" value="Immunoglobulins"/>
    <property type="match status" value="10"/>
</dbReference>
<feature type="domain" description="Tyrosine-protein phosphatase" evidence="14">
    <location>
        <begin position="1452"/>
        <end position="1707"/>
    </location>
</feature>
<comment type="subcellular location">
    <subcellularLocation>
        <location evidence="1">Membrane</location>
        <topology evidence="1">Single-pass type I membrane protein</topology>
    </subcellularLocation>
</comment>
<dbReference type="PANTHER" id="PTHR46957:SF3">
    <property type="entry name" value="CYTOKINE RECEPTOR"/>
    <property type="match status" value="1"/>
</dbReference>
<dbReference type="InterPro" id="IPR036116">
    <property type="entry name" value="FN3_sf"/>
</dbReference>
<evidence type="ECO:0000256" key="3">
    <source>
        <dbReference type="ARBA" id="ARBA00022692"/>
    </source>
</evidence>
<evidence type="ECO:0000256" key="11">
    <source>
        <dbReference type="ARBA" id="ARBA00051722"/>
    </source>
</evidence>
<evidence type="ECO:0000256" key="6">
    <source>
        <dbReference type="ARBA" id="ARBA00022801"/>
    </source>
</evidence>
<keyword evidence="7" id="KW-0904">Protein phosphatase</keyword>
<evidence type="ECO:0000259" key="14">
    <source>
        <dbReference type="PROSITE" id="PS50055"/>
    </source>
</evidence>
<dbReference type="PROSITE" id="PS00383">
    <property type="entry name" value="TYR_PHOSPHATASE_1"/>
    <property type="match status" value="1"/>
</dbReference>
<comment type="catalytic activity">
    <reaction evidence="11">
        <text>O-phospho-L-tyrosyl-[protein] + H2O = L-tyrosyl-[protein] + phosphate</text>
        <dbReference type="Rhea" id="RHEA:10684"/>
        <dbReference type="Rhea" id="RHEA-COMP:10136"/>
        <dbReference type="Rhea" id="RHEA-COMP:20101"/>
        <dbReference type="ChEBI" id="CHEBI:15377"/>
        <dbReference type="ChEBI" id="CHEBI:43474"/>
        <dbReference type="ChEBI" id="CHEBI:46858"/>
        <dbReference type="ChEBI" id="CHEBI:61978"/>
        <dbReference type="EC" id="3.1.3.48"/>
    </reaction>
</comment>
<reference evidence="17" key="1">
    <citation type="journal article" date="2019" name="bioRxiv">
        <title>The Genome of the Zebra Mussel, Dreissena polymorpha: A Resource for Invasive Species Research.</title>
        <authorList>
            <person name="McCartney M.A."/>
            <person name="Auch B."/>
            <person name="Kono T."/>
            <person name="Mallez S."/>
            <person name="Zhang Y."/>
            <person name="Obille A."/>
            <person name="Becker A."/>
            <person name="Abrahante J.E."/>
            <person name="Garbe J."/>
            <person name="Badalamenti J.P."/>
            <person name="Herman A."/>
            <person name="Mangelson H."/>
            <person name="Liachko I."/>
            <person name="Sullivan S."/>
            <person name="Sone E.D."/>
            <person name="Koren S."/>
            <person name="Silverstein K.A.T."/>
            <person name="Beckman K.B."/>
            <person name="Gohl D.M."/>
        </authorList>
    </citation>
    <scope>NUCLEOTIDE SEQUENCE</scope>
    <source>
        <strain evidence="17">Duluth1</strain>
        <tissue evidence="17">Whole animal</tissue>
    </source>
</reference>
<feature type="domain" description="Fibronectin type-III" evidence="16">
    <location>
        <begin position="192"/>
        <end position="284"/>
    </location>
</feature>
<reference evidence="17" key="2">
    <citation type="submission" date="2020-11" db="EMBL/GenBank/DDBJ databases">
        <authorList>
            <person name="McCartney M.A."/>
            <person name="Auch B."/>
            <person name="Kono T."/>
            <person name="Mallez S."/>
            <person name="Becker A."/>
            <person name="Gohl D.M."/>
            <person name="Silverstein K.A.T."/>
            <person name="Koren S."/>
            <person name="Bechman K.B."/>
            <person name="Herman A."/>
            <person name="Abrahante J.E."/>
            <person name="Garbe J."/>
        </authorList>
    </citation>
    <scope>NUCLEOTIDE SEQUENCE</scope>
    <source>
        <strain evidence="17">Duluth1</strain>
        <tissue evidence="17">Whole animal</tissue>
    </source>
</reference>
<evidence type="ECO:0000313" key="17">
    <source>
        <dbReference type="EMBL" id="KAH3729716.1"/>
    </source>
</evidence>
<evidence type="ECO:0000256" key="13">
    <source>
        <dbReference type="SAM" id="SignalP"/>
    </source>
</evidence>
<keyword evidence="4 13" id="KW-0732">Signal</keyword>
<dbReference type="OrthoDB" id="6277409at2759"/>
<evidence type="ECO:0000256" key="2">
    <source>
        <dbReference type="ARBA" id="ARBA00013064"/>
    </source>
</evidence>
<dbReference type="SMART" id="SM00404">
    <property type="entry name" value="PTPc_motif"/>
    <property type="match status" value="1"/>
</dbReference>
<feature type="signal peptide" evidence="13">
    <location>
        <begin position="1"/>
        <end position="19"/>
    </location>
</feature>
<dbReference type="Pfam" id="PF25300">
    <property type="entry name" value="Fn3_Dep-1_3rd"/>
    <property type="match status" value="1"/>
</dbReference>
<protein>
    <recommendedName>
        <fullName evidence="2">protein-tyrosine-phosphatase</fullName>
        <ecNumber evidence="2">3.1.3.48</ecNumber>
    </recommendedName>
</protein>
<evidence type="ECO:0000259" key="16">
    <source>
        <dbReference type="PROSITE" id="PS50853"/>
    </source>
</evidence>
<dbReference type="EMBL" id="JAIWYP010000012">
    <property type="protein sequence ID" value="KAH3729716.1"/>
    <property type="molecule type" value="Genomic_DNA"/>
</dbReference>
<keyword evidence="8 12" id="KW-1133">Transmembrane helix</keyword>
<dbReference type="SUPFAM" id="SSF49265">
    <property type="entry name" value="Fibronectin type III"/>
    <property type="match status" value="7"/>
</dbReference>
<dbReference type="InterPro" id="IPR000242">
    <property type="entry name" value="PTP_cat"/>
</dbReference>
<dbReference type="Pfam" id="PF00041">
    <property type="entry name" value="fn3"/>
    <property type="match status" value="6"/>
</dbReference>
<evidence type="ECO:0000259" key="15">
    <source>
        <dbReference type="PROSITE" id="PS50056"/>
    </source>
</evidence>
<feature type="domain" description="Tyrosine specific protein phosphatases" evidence="15">
    <location>
        <begin position="1624"/>
        <end position="1698"/>
    </location>
</feature>
<dbReference type="Pfam" id="PF00102">
    <property type="entry name" value="Y_phosphatase"/>
    <property type="match status" value="1"/>
</dbReference>
<dbReference type="PROSITE" id="PS50853">
    <property type="entry name" value="FN3"/>
    <property type="match status" value="7"/>
</dbReference>
<evidence type="ECO:0000256" key="4">
    <source>
        <dbReference type="ARBA" id="ARBA00022729"/>
    </source>
</evidence>
<feature type="domain" description="Fibronectin type-III" evidence="16">
    <location>
        <begin position="106"/>
        <end position="191"/>
    </location>
</feature>
<dbReference type="SMART" id="SM00060">
    <property type="entry name" value="FN3"/>
    <property type="match status" value="13"/>
</dbReference>
<gene>
    <name evidence="17" type="ORF">DPMN_055694</name>
</gene>
<dbReference type="SMART" id="SM00194">
    <property type="entry name" value="PTPc"/>
    <property type="match status" value="1"/>
</dbReference>
<dbReference type="InterPro" id="IPR029021">
    <property type="entry name" value="Prot-tyrosine_phosphatase-like"/>
</dbReference>
<dbReference type="InterPro" id="IPR003595">
    <property type="entry name" value="Tyr_Pase_cat"/>
</dbReference>
<dbReference type="SUPFAM" id="SSF52799">
    <property type="entry name" value="(Phosphotyrosine protein) phosphatases II"/>
    <property type="match status" value="1"/>
</dbReference>
<dbReference type="InterPro" id="IPR013783">
    <property type="entry name" value="Ig-like_fold"/>
</dbReference>
<proteinExistence type="predicted"/>
<dbReference type="PRINTS" id="PR00700">
    <property type="entry name" value="PRTYPHPHTASE"/>
</dbReference>
<keyword evidence="18" id="KW-1185">Reference proteome</keyword>
<dbReference type="InterPro" id="IPR016130">
    <property type="entry name" value="Tyr_Pase_AS"/>
</dbReference>
<evidence type="ECO:0000256" key="10">
    <source>
        <dbReference type="ARBA" id="ARBA00023180"/>
    </source>
</evidence>
<dbReference type="InterPro" id="IPR057482">
    <property type="entry name" value="Fn3_Dep-1_3rd"/>
</dbReference>
<dbReference type="GO" id="GO:0016020">
    <property type="term" value="C:membrane"/>
    <property type="evidence" value="ECO:0007669"/>
    <property type="project" value="UniProtKB-SubCell"/>
</dbReference>
<feature type="chain" id="PRO_5039095703" description="protein-tyrosine-phosphatase" evidence="13">
    <location>
        <begin position="20"/>
        <end position="1736"/>
    </location>
</feature>
<dbReference type="Gene3D" id="3.90.190.10">
    <property type="entry name" value="Protein tyrosine phosphatase superfamily"/>
    <property type="match status" value="1"/>
</dbReference>
<keyword evidence="5" id="KW-0677">Repeat</keyword>
<dbReference type="EC" id="3.1.3.48" evidence="2"/>
<feature type="domain" description="Fibronectin type-III" evidence="16">
    <location>
        <begin position="558"/>
        <end position="646"/>
    </location>
</feature>
<sequence>MKTLLFGAILIIQLYSLYGANLTYSVTEYTINLSWSEPDLNSTYKVIYGVAKESNVTMETVQLPSNNDTLVQHTIYGLYPGQTYSVKIEKDGTNVFRYNITTKPLPVKSVQVTTATSTMATFIWLPSNTSIQDSYQLVLSGNQGNPVHSNEPTALVTGLNPGTSYTVVVQAISGGKVSNASASFTMNTAPSAPKEVKVVALDTQKLNISWKPDEQSNQDGYVVTYTYNSTSVNNEVTVNVTCPTLVDLYCVVTVHDIPGQSYLVQVYSRLGSTISLPLATTHSTKPMSVVSLNEVDTNVTAIRLEWSIDNNTIFQQFDVEVASQNGVLNTTVGPNQSSLYLTGLNSGTLYNVSVYTSTGFERSVPLTKNFYTYPYPVATLTSNLPADVTNSTLTVRWSVQVNAGLDNFSVSLKSGQGSSDNVAQSVTLDKNNLSHIFTNLTAGASYLVTIVTQFKEKTSEPVIKTFRTVPNKPIAVNVVANATEAKVTWQAPVGHVDLYQLTLTSDGTTEPKIVTQTGLSFTLMGLVSGTHYTLKVMSQSGGIFSEAVNTNFTTNPTAVEILRVTEVFSHSVSVTWLPPANTNYTGYQLTIEPSDVTSPVVVNKTQLSHQFTGLSPGCLYVVAVVTVMEEHVSERFAMKVVTSPLPVQDLEAEAFQTGLHVTWQLQNVTTSQSGFVVSYKDSPMGVLSYLPPIFSLPDQMTYSIDILDLSRGSTYIVNVQAWQNVSGVTAGSAVETVNATTKPLPVQNLSGVLVGEDGVALTWSHAPGSAWKYYLVKHRPSLRESNALWVVNTTFTPGITLTSLFPGEQYEIEVYAVSGDVNSDERTLTKVVAPLPPPSVSTLTNQTTASSVKLQWYYNTSATYVERWEISYSDFKDYLQVPTSGSVIEAVVMGLVPGFKYSISIRSEVKGVFSSPVSAYAVTKPINNVSSKFVKQPTNTSFIIDYSFGESDIFDEIVFTLTSPNLVIRRSKSDTPNQVEFSSLMPGKLFTVEVHTVSGEEESETKTVKAQTLPNKAAVSATETATTISLEIQHPTGSVDKYTVTCVAGGQQVKVVVVENITNPVKVTVSDCTPNTVYQCSVATHFGAYTVETLAKVSTFEAAPSLVRNVVAVETAPTQVTLTWQLPQQQNGVISAYMITYVARKDNEESQDQLNVSAAETTKVFNNLRAGYQYTFKVQAITIAAGPAGTAVIELKTYKPSYKDGIDEISTKPRSVSSSVAVPNPHKITVNFSNVFSDKYGEIVAYTVIVSTTDSLGEMSELAVLPGWKEAREKNAKAYQIIANCSNFFEPGSNCNGQLEIRQKRAITQAAYKIFDIGSETSCENRVFCNGPLKPDTTYYVSLRAYTTMQFRDTLFSEAVKTAAIPVKEGSSNVGAIVGGIIAAIIVIAIIILVVLLLRRRSQMKSNMQRHRMGEPLSNRISLTNRKSCCPVYVADFKEHIAYMKADSDFKYAEQFEDLKEIGRGQPVTAAELPCNRGKNRFTNILPYDHSRVKLLPIDDEEGSDYINANYIPGYSSKREYIVSQGPLPATREDFWRMMWEQNVRNIVMLTKCMEKGRERCDRYWPSGSEAVFYGDLQVAVLNETLFPDWTITEFRVSLGEQSRQVRHFHFTTWPDFGVPKKEQVLVRFVRMVREKLFKDAGPIVVHCSAGVGRSGTYVALDRLLQEIKTCETIDIFDTIAQLRRDRVWMVQTEQQYICIHNCLLCVLEGREDEHIYDNVGHSNIAFEDDEGVDLN</sequence>
<dbReference type="PANTHER" id="PTHR46957">
    <property type="entry name" value="CYTOKINE RECEPTOR"/>
    <property type="match status" value="1"/>
</dbReference>
<feature type="transmembrane region" description="Helical" evidence="12">
    <location>
        <begin position="1374"/>
        <end position="1398"/>
    </location>
</feature>
<evidence type="ECO:0000313" key="18">
    <source>
        <dbReference type="Proteomes" id="UP000828390"/>
    </source>
</evidence>
<comment type="caution">
    <text evidence="17">The sequence shown here is derived from an EMBL/GenBank/DDBJ whole genome shotgun (WGS) entry which is preliminary data.</text>
</comment>
<feature type="domain" description="Fibronectin type-III" evidence="16">
    <location>
        <begin position="745"/>
        <end position="838"/>
    </location>
</feature>
<dbReference type="Proteomes" id="UP000828390">
    <property type="component" value="Unassembled WGS sequence"/>
</dbReference>
<dbReference type="GO" id="GO:0004725">
    <property type="term" value="F:protein tyrosine phosphatase activity"/>
    <property type="evidence" value="ECO:0007669"/>
    <property type="project" value="UniProtKB-EC"/>
</dbReference>
<evidence type="ECO:0000256" key="7">
    <source>
        <dbReference type="ARBA" id="ARBA00022912"/>
    </source>
</evidence>
<evidence type="ECO:0000256" key="1">
    <source>
        <dbReference type="ARBA" id="ARBA00004479"/>
    </source>
</evidence>
<dbReference type="InterPro" id="IPR003961">
    <property type="entry name" value="FN3_dom"/>
</dbReference>
<dbReference type="Pfam" id="PF18861">
    <property type="entry name" value="PTP_tm"/>
    <property type="match status" value="1"/>
</dbReference>
<dbReference type="PROSITE" id="PS50056">
    <property type="entry name" value="TYR_PHOSPHATASE_2"/>
    <property type="match status" value="1"/>
</dbReference>
<feature type="domain" description="Fibronectin type-III" evidence="16">
    <location>
        <begin position="1103"/>
        <end position="1200"/>
    </location>
</feature>
<dbReference type="InterPro" id="IPR050713">
    <property type="entry name" value="RTP_Phos/Ushers"/>
</dbReference>
<evidence type="ECO:0000256" key="5">
    <source>
        <dbReference type="ARBA" id="ARBA00022737"/>
    </source>
</evidence>
<name>A0A9D4HST6_DREPO</name>
<dbReference type="CDD" id="cd00063">
    <property type="entry name" value="FN3"/>
    <property type="match status" value="8"/>
</dbReference>
<evidence type="ECO:0000256" key="12">
    <source>
        <dbReference type="SAM" id="Phobius"/>
    </source>
</evidence>
<keyword evidence="9 12" id="KW-0472">Membrane</keyword>
<evidence type="ECO:0000256" key="9">
    <source>
        <dbReference type="ARBA" id="ARBA00023136"/>
    </source>
</evidence>
<dbReference type="GO" id="GO:0032502">
    <property type="term" value="P:developmental process"/>
    <property type="evidence" value="ECO:0007669"/>
    <property type="project" value="UniProtKB-ARBA"/>
</dbReference>
<dbReference type="PROSITE" id="PS50055">
    <property type="entry name" value="TYR_PHOSPHATASE_PTP"/>
    <property type="match status" value="1"/>
</dbReference>
<feature type="domain" description="Fibronectin type-III" evidence="16">
    <location>
        <begin position="285"/>
        <end position="376"/>
    </location>
</feature>
<organism evidence="17 18">
    <name type="scientific">Dreissena polymorpha</name>
    <name type="common">Zebra mussel</name>
    <name type="synonym">Mytilus polymorpha</name>
    <dbReference type="NCBI Taxonomy" id="45954"/>
    <lineage>
        <taxon>Eukaryota</taxon>
        <taxon>Metazoa</taxon>
        <taxon>Spiralia</taxon>
        <taxon>Lophotrochozoa</taxon>
        <taxon>Mollusca</taxon>
        <taxon>Bivalvia</taxon>
        <taxon>Autobranchia</taxon>
        <taxon>Heteroconchia</taxon>
        <taxon>Euheterodonta</taxon>
        <taxon>Imparidentia</taxon>
        <taxon>Neoheterodontei</taxon>
        <taxon>Myida</taxon>
        <taxon>Dreissenoidea</taxon>
        <taxon>Dreissenidae</taxon>
        <taxon>Dreissena</taxon>
    </lineage>
</organism>
<feature type="domain" description="Fibronectin type-III" evidence="16">
    <location>
        <begin position="469"/>
        <end position="557"/>
    </location>
</feature>
<dbReference type="CDD" id="cd14548">
    <property type="entry name" value="R3-PTPc"/>
    <property type="match status" value="1"/>
</dbReference>
<evidence type="ECO:0000256" key="8">
    <source>
        <dbReference type="ARBA" id="ARBA00022989"/>
    </source>
</evidence>